<dbReference type="GO" id="GO:0005829">
    <property type="term" value="C:cytosol"/>
    <property type="evidence" value="ECO:0007669"/>
    <property type="project" value="TreeGrafter"/>
</dbReference>
<sequence length="231" mass="25993">MDNKTYLIFGVSKGLGRAIAQQLPQTTDKILGISRSEPDYLDTQKNMKWISMDLSNPALSTQILKDQIHNQRIDYFIYNVGIWEEQAFSPDYDFEHLSQSEIISIINTNITSCLLTVQAVIHNLKQADNAKVILIGSTWGLDNHSGKEVIFSATKFALRGIIHALRENFRPYKIGVSILNLGYLATAADEQNNEEFIPLVDVINALRFITNTSNASCVKEINMPAMQDENI</sequence>
<dbReference type="CDD" id="cd05233">
    <property type="entry name" value="SDR_c"/>
    <property type="match status" value="1"/>
</dbReference>
<evidence type="ECO:0000313" key="3">
    <source>
        <dbReference type="EMBL" id="SKB61836.1"/>
    </source>
</evidence>
<dbReference type="Gene3D" id="3.40.50.720">
    <property type="entry name" value="NAD(P)-binding Rossmann-like Domain"/>
    <property type="match status" value="1"/>
</dbReference>
<evidence type="ECO:0000313" key="4">
    <source>
        <dbReference type="Proteomes" id="UP000190150"/>
    </source>
</evidence>
<dbReference type="PANTHER" id="PTHR42901">
    <property type="entry name" value="ALCOHOL DEHYDROGENASE"/>
    <property type="match status" value="1"/>
</dbReference>
<dbReference type="OrthoDB" id="9808814at2"/>
<dbReference type="SUPFAM" id="SSF51735">
    <property type="entry name" value="NAD(P)-binding Rossmann-fold domains"/>
    <property type="match status" value="1"/>
</dbReference>
<dbReference type="Proteomes" id="UP000190150">
    <property type="component" value="Unassembled WGS sequence"/>
</dbReference>
<keyword evidence="2" id="KW-0560">Oxidoreductase</keyword>
<evidence type="ECO:0000256" key="2">
    <source>
        <dbReference type="ARBA" id="ARBA00023002"/>
    </source>
</evidence>
<dbReference type="RefSeq" id="WP_079642493.1">
    <property type="nucleotide sequence ID" value="NZ_FUZF01000004.1"/>
</dbReference>
<name>A0A1T5CR63_9SPHI</name>
<dbReference type="InterPro" id="IPR036291">
    <property type="entry name" value="NAD(P)-bd_dom_sf"/>
</dbReference>
<organism evidence="3 4">
    <name type="scientific">Sphingobacterium nematocida</name>
    <dbReference type="NCBI Taxonomy" id="1513896"/>
    <lineage>
        <taxon>Bacteria</taxon>
        <taxon>Pseudomonadati</taxon>
        <taxon>Bacteroidota</taxon>
        <taxon>Sphingobacteriia</taxon>
        <taxon>Sphingobacteriales</taxon>
        <taxon>Sphingobacteriaceae</taxon>
        <taxon>Sphingobacterium</taxon>
    </lineage>
</organism>
<dbReference type="STRING" id="1513896.SAMN05660841_01532"/>
<protein>
    <submittedName>
        <fullName evidence="3">Short-chain dehydrogenase</fullName>
    </submittedName>
</protein>
<gene>
    <name evidence="3" type="ORF">SAMN05660841_01532</name>
</gene>
<dbReference type="EMBL" id="FUZF01000004">
    <property type="protein sequence ID" value="SKB61836.1"/>
    <property type="molecule type" value="Genomic_DNA"/>
</dbReference>
<comment type="similarity">
    <text evidence="1">Belongs to the short-chain dehydrogenases/reductases (SDR) family.</text>
</comment>
<proteinExistence type="inferred from homology"/>
<dbReference type="AlphaFoldDB" id="A0A1T5CR63"/>
<keyword evidence="4" id="KW-1185">Reference proteome</keyword>
<evidence type="ECO:0000256" key="1">
    <source>
        <dbReference type="ARBA" id="ARBA00006484"/>
    </source>
</evidence>
<reference evidence="4" key="1">
    <citation type="submission" date="2017-02" db="EMBL/GenBank/DDBJ databases">
        <authorList>
            <person name="Varghese N."/>
            <person name="Submissions S."/>
        </authorList>
    </citation>
    <scope>NUCLEOTIDE SEQUENCE [LARGE SCALE GENOMIC DNA]</scope>
    <source>
        <strain evidence="4">DSM 24091</strain>
    </source>
</reference>
<dbReference type="InterPro" id="IPR002347">
    <property type="entry name" value="SDR_fam"/>
</dbReference>
<dbReference type="PANTHER" id="PTHR42901:SF1">
    <property type="entry name" value="ALCOHOL DEHYDROGENASE"/>
    <property type="match status" value="1"/>
</dbReference>
<dbReference type="Pfam" id="PF00106">
    <property type="entry name" value="adh_short"/>
    <property type="match status" value="1"/>
</dbReference>
<accession>A0A1T5CR63</accession>
<dbReference type="PRINTS" id="PR00081">
    <property type="entry name" value="GDHRDH"/>
</dbReference>
<dbReference type="GO" id="GO:0016491">
    <property type="term" value="F:oxidoreductase activity"/>
    <property type="evidence" value="ECO:0007669"/>
    <property type="project" value="UniProtKB-KW"/>
</dbReference>